<dbReference type="AlphaFoldDB" id="A0A5S3YYU2"/>
<dbReference type="Proteomes" id="UP000307362">
    <property type="component" value="Unassembled WGS sequence"/>
</dbReference>
<proteinExistence type="predicted"/>
<dbReference type="SMART" id="SM00530">
    <property type="entry name" value="HTH_XRE"/>
    <property type="match status" value="1"/>
</dbReference>
<dbReference type="SUPFAM" id="SSF47413">
    <property type="entry name" value="lambda repressor-like DNA-binding domains"/>
    <property type="match status" value="1"/>
</dbReference>
<reference evidence="2 3" key="1">
    <citation type="submission" date="2017-12" db="EMBL/GenBank/DDBJ databases">
        <authorList>
            <person name="Paulsen S."/>
            <person name="Gram L.K."/>
        </authorList>
    </citation>
    <scope>NUCLEOTIDE SEQUENCE [LARGE SCALE GENOMIC DNA]</scope>
    <source>
        <strain evidence="2 3">S1189</strain>
    </source>
</reference>
<evidence type="ECO:0000313" key="2">
    <source>
        <dbReference type="EMBL" id="TMP84162.1"/>
    </source>
</evidence>
<dbReference type="RefSeq" id="WP_249348966.1">
    <property type="nucleotide sequence ID" value="NZ_PNCM01000002.1"/>
</dbReference>
<gene>
    <name evidence="2" type="ORF">CWB73_00400</name>
</gene>
<reference evidence="3" key="2">
    <citation type="submission" date="2019-06" db="EMBL/GenBank/DDBJ databases">
        <title>Co-occurence of chitin degradation, pigmentation and bioactivity in marine Pseudoalteromonas.</title>
        <authorList>
            <person name="Sonnenschein E.C."/>
            <person name="Bech P.K."/>
        </authorList>
    </citation>
    <scope>NUCLEOTIDE SEQUENCE [LARGE SCALE GENOMIC DNA]</scope>
    <source>
        <strain evidence="3">S1189</strain>
    </source>
</reference>
<accession>A0A5S3YYU2</accession>
<dbReference type="GO" id="GO:0003677">
    <property type="term" value="F:DNA binding"/>
    <property type="evidence" value="ECO:0007669"/>
    <property type="project" value="InterPro"/>
</dbReference>
<evidence type="ECO:0000259" key="1">
    <source>
        <dbReference type="PROSITE" id="PS50943"/>
    </source>
</evidence>
<protein>
    <recommendedName>
        <fullName evidence="1">HTH cro/C1-type domain-containing protein</fullName>
    </recommendedName>
</protein>
<dbReference type="EMBL" id="PNCM01000002">
    <property type="protein sequence ID" value="TMP84162.1"/>
    <property type="molecule type" value="Genomic_DNA"/>
</dbReference>
<dbReference type="CDD" id="cd00093">
    <property type="entry name" value="HTH_XRE"/>
    <property type="match status" value="1"/>
</dbReference>
<dbReference type="InterPro" id="IPR001387">
    <property type="entry name" value="Cro/C1-type_HTH"/>
</dbReference>
<name>A0A5S3YYU2_9GAMM</name>
<evidence type="ECO:0000313" key="3">
    <source>
        <dbReference type="Proteomes" id="UP000307362"/>
    </source>
</evidence>
<sequence length="163" mass="18679">MVVLRCNISSKAINKNKDMTQPSWLKKVKFLMKEKGVKQQDLMEVFGVSSQGAVSHYFSGRNKTSSEQLNALASFLSVDVEQLEDFDKLEEKVDSSLDVEALTEAFQTIARLDKLSEKELFDFFSVYEKMGLERIAEAYDVITKLNQKKKQELENQILKLKKA</sequence>
<dbReference type="Gene3D" id="1.10.260.40">
    <property type="entry name" value="lambda repressor-like DNA-binding domains"/>
    <property type="match status" value="1"/>
</dbReference>
<dbReference type="PROSITE" id="PS50943">
    <property type="entry name" value="HTH_CROC1"/>
    <property type="match status" value="1"/>
</dbReference>
<comment type="caution">
    <text evidence="2">The sequence shown here is derived from an EMBL/GenBank/DDBJ whole genome shotgun (WGS) entry which is preliminary data.</text>
</comment>
<dbReference type="InterPro" id="IPR010982">
    <property type="entry name" value="Lambda_DNA-bd_dom_sf"/>
</dbReference>
<dbReference type="Pfam" id="PF01381">
    <property type="entry name" value="HTH_3"/>
    <property type="match status" value="1"/>
</dbReference>
<organism evidence="2 3">
    <name type="scientific">Pseudoalteromonas phenolica</name>
    <dbReference type="NCBI Taxonomy" id="161398"/>
    <lineage>
        <taxon>Bacteria</taxon>
        <taxon>Pseudomonadati</taxon>
        <taxon>Pseudomonadota</taxon>
        <taxon>Gammaproteobacteria</taxon>
        <taxon>Alteromonadales</taxon>
        <taxon>Pseudoalteromonadaceae</taxon>
        <taxon>Pseudoalteromonas</taxon>
    </lineage>
</organism>
<feature type="domain" description="HTH cro/C1-type" evidence="1">
    <location>
        <begin position="28"/>
        <end position="83"/>
    </location>
</feature>